<accession>A0ABQ2A6L2</accession>
<evidence type="ECO:0000313" key="14">
    <source>
        <dbReference type="Proteomes" id="UP000605427"/>
    </source>
</evidence>
<name>A0ABQ2A6L2_9BACL</name>
<dbReference type="InterPro" id="IPR004358">
    <property type="entry name" value="Sig_transdc_His_kin-like_C"/>
</dbReference>
<feature type="region of interest" description="Disordered" evidence="10">
    <location>
        <begin position="67"/>
        <end position="102"/>
    </location>
</feature>
<evidence type="ECO:0000256" key="1">
    <source>
        <dbReference type="ARBA" id="ARBA00000085"/>
    </source>
</evidence>
<reference evidence="14" key="1">
    <citation type="journal article" date="2019" name="Int. J. Syst. Evol. Microbiol.">
        <title>The Global Catalogue of Microorganisms (GCM) 10K type strain sequencing project: providing services to taxonomists for standard genome sequencing and annotation.</title>
        <authorList>
            <consortium name="The Broad Institute Genomics Platform"/>
            <consortium name="The Broad Institute Genome Sequencing Center for Infectious Disease"/>
            <person name="Wu L."/>
            <person name="Ma J."/>
        </authorList>
    </citation>
    <scope>NUCLEOTIDE SEQUENCE [LARGE SCALE GENOMIC DNA]</scope>
    <source>
        <strain evidence="14">CCM 8702</strain>
    </source>
</reference>
<evidence type="ECO:0000313" key="13">
    <source>
        <dbReference type="EMBL" id="GGH85896.1"/>
    </source>
</evidence>
<dbReference type="Gene3D" id="1.10.287.130">
    <property type="match status" value="1"/>
</dbReference>
<evidence type="ECO:0000256" key="9">
    <source>
        <dbReference type="ARBA" id="ARBA00023012"/>
    </source>
</evidence>
<evidence type="ECO:0000256" key="11">
    <source>
        <dbReference type="SAM" id="Phobius"/>
    </source>
</evidence>
<dbReference type="CDD" id="cd00082">
    <property type="entry name" value="HisKA"/>
    <property type="match status" value="1"/>
</dbReference>
<evidence type="ECO:0000256" key="6">
    <source>
        <dbReference type="ARBA" id="ARBA00022741"/>
    </source>
</evidence>
<dbReference type="GO" id="GO:0016301">
    <property type="term" value="F:kinase activity"/>
    <property type="evidence" value="ECO:0007669"/>
    <property type="project" value="UniProtKB-KW"/>
</dbReference>
<keyword evidence="5" id="KW-0808">Transferase</keyword>
<dbReference type="InterPro" id="IPR050351">
    <property type="entry name" value="BphY/WalK/GraS-like"/>
</dbReference>
<dbReference type="SMART" id="SM00388">
    <property type="entry name" value="HisKA"/>
    <property type="match status" value="1"/>
</dbReference>
<keyword evidence="8" id="KW-0067">ATP-binding</keyword>
<dbReference type="InterPro" id="IPR036097">
    <property type="entry name" value="HisK_dim/P_sf"/>
</dbReference>
<evidence type="ECO:0000259" key="12">
    <source>
        <dbReference type="PROSITE" id="PS50109"/>
    </source>
</evidence>
<keyword evidence="9" id="KW-0902">Two-component regulatory system</keyword>
<organism evidence="13 14">
    <name type="scientific">Saccharibacillus endophyticus</name>
    <dbReference type="NCBI Taxonomy" id="2060666"/>
    <lineage>
        <taxon>Bacteria</taxon>
        <taxon>Bacillati</taxon>
        <taxon>Bacillota</taxon>
        <taxon>Bacilli</taxon>
        <taxon>Bacillales</taxon>
        <taxon>Paenibacillaceae</taxon>
        <taxon>Saccharibacillus</taxon>
    </lineage>
</organism>
<evidence type="ECO:0000256" key="5">
    <source>
        <dbReference type="ARBA" id="ARBA00022679"/>
    </source>
</evidence>
<dbReference type="SMART" id="SM00387">
    <property type="entry name" value="HATPase_c"/>
    <property type="match status" value="1"/>
</dbReference>
<evidence type="ECO:0000256" key="4">
    <source>
        <dbReference type="ARBA" id="ARBA00022553"/>
    </source>
</evidence>
<dbReference type="EMBL" id="BMDD01000006">
    <property type="protein sequence ID" value="GGH85896.1"/>
    <property type="molecule type" value="Genomic_DNA"/>
</dbReference>
<dbReference type="InterPro" id="IPR036890">
    <property type="entry name" value="HATPase_C_sf"/>
</dbReference>
<comment type="catalytic activity">
    <reaction evidence="1">
        <text>ATP + protein L-histidine = ADP + protein N-phospho-L-histidine.</text>
        <dbReference type="EC" id="2.7.13.3"/>
    </reaction>
</comment>
<dbReference type="PRINTS" id="PR00344">
    <property type="entry name" value="BCTRLSENSOR"/>
</dbReference>
<gene>
    <name evidence="13" type="ORF">GCM10007362_44400</name>
</gene>
<dbReference type="PANTHER" id="PTHR45453">
    <property type="entry name" value="PHOSPHATE REGULON SENSOR PROTEIN PHOR"/>
    <property type="match status" value="1"/>
</dbReference>
<feature type="compositionally biased region" description="Gly residues" evidence="10">
    <location>
        <begin position="76"/>
        <end position="87"/>
    </location>
</feature>
<feature type="domain" description="Histidine kinase" evidence="12">
    <location>
        <begin position="231"/>
        <end position="446"/>
    </location>
</feature>
<dbReference type="CDD" id="cd00075">
    <property type="entry name" value="HATPase"/>
    <property type="match status" value="1"/>
</dbReference>
<keyword evidence="14" id="KW-1185">Reference proteome</keyword>
<feature type="transmembrane region" description="Helical" evidence="11">
    <location>
        <begin position="188"/>
        <end position="211"/>
    </location>
</feature>
<evidence type="ECO:0000256" key="8">
    <source>
        <dbReference type="ARBA" id="ARBA00022840"/>
    </source>
</evidence>
<feature type="transmembrane region" description="Helical" evidence="11">
    <location>
        <begin position="21"/>
        <end position="42"/>
    </location>
</feature>
<dbReference type="Proteomes" id="UP000605427">
    <property type="component" value="Unassembled WGS sequence"/>
</dbReference>
<dbReference type="InterPro" id="IPR003661">
    <property type="entry name" value="HisK_dim/P_dom"/>
</dbReference>
<evidence type="ECO:0000256" key="10">
    <source>
        <dbReference type="SAM" id="MobiDB-lite"/>
    </source>
</evidence>
<keyword evidence="6" id="KW-0547">Nucleotide-binding</keyword>
<comment type="subcellular location">
    <subcellularLocation>
        <location evidence="2">Membrane</location>
    </subcellularLocation>
</comment>
<sequence length="446" mass="49420">MGGLNMKGMPMNPLFKKLRNRFLIVNLVTIVIIMLVAFATIYTITYRQVHDEIGMDLERTTNMYRSGLNGTMPGSGNTGGNGSGSQNGGFDRGEPPMNGFGGNNAPERSVSFMLLTDASGALIDTESRFSMTEDDYAQALAQAVADGKDSGGFTLSNSRWTFQKMQTEDGTMYVFIDTTSREEILTTLIYAFLAVGLAMLVVLFFFSRFFANRSIEPVREAFEKQKQFIGDASHELKTPLAVINTNADVLLANRDETIRSQEKWLRYIKSETERMAKLTGDLLYLTEMDDSRSNMVQARFDLSDAVENVMLTMEAVVFEKDLTLDYEIEPALGIAGSREQIVQVTMILLDNAIKYANAQGRIDVSLKQEHGEIALSVSNTGEGIPAEHLPRVFDRFYRTDQSRTRSQGGHGLGLAIARSIVEQNKGRISAKSTVGEKTTFTVQFPA</sequence>
<evidence type="ECO:0000256" key="3">
    <source>
        <dbReference type="ARBA" id="ARBA00012438"/>
    </source>
</evidence>
<protein>
    <recommendedName>
        <fullName evidence="3">histidine kinase</fullName>
        <ecNumber evidence="3">2.7.13.3</ecNumber>
    </recommendedName>
</protein>
<dbReference type="InterPro" id="IPR005467">
    <property type="entry name" value="His_kinase_dom"/>
</dbReference>
<dbReference type="PROSITE" id="PS50109">
    <property type="entry name" value="HIS_KIN"/>
    <property type="match status" value="1"/>
</dbReference>
<keyword evidence="11" id="KW-1133">Transmembrane helix</keyword>
<dbReference type="Pfam" id="PF02518">
    <property type="entry name" value="HATPase_c"/>
    <property type="match status" value="1"/>
</dbReference>
<dbReference type="EC" id="2.7.13.3" evidence="3"/>
<keyword evidence="11" id="KW-0472">Membrane</keyword>
<dbReference type="SUPFAM" id="SSF47384">
    <property type="entry name" value="Homodimeric domain of signal transducing histidine kinase"/>
    <property type="match status" value="1"/>
</dbReference>
<proteinExistence type="predicted"/>
<dbReference type="Pfam" id="PF00512">
    <property type="entry name" value="HisKA"/>
    <property type="match status" value="1"/>
</dbReference>
<keyword evidence="4" id="KW-0597">Phosphoprotein</keyword>
<comment type="caution">
    <text evidence="13">The sequence shown here is derived from an EMBL/GenBank/DDBJ whole genome shotgun (WGS) entry which is preliminary data.</text>
</comment>
<keyword evidence="11" id="KW-0812">Transmembrane</keyword>
<evidence type="ECO:0000256" key="2">
    <source>
        <dbReference type="ARBA" id="ARBA00004370"/>
    </source>
</evidence>
<dbReference type="Gene3D" id="3.30.565.10">
    <property type="entry name" value="Histidine kinase-like ATPase, C-terminal domain"/>
    <property type="match status" value="1"/>
</dbReference>
<evidence type="ECO:0000256" key="7">
    <source>
        <dbReference type="ARBA" id="ARBA00022777"/>
    </source>
</evidence>
<dbReference type="PANTHER" id="PTHR45453:SF1">
    <property type="entry name" value="PHOSPHATE REGULON SENSOR PROTEIN PHOR"/>
    <property type="match status" value="1"/>
</dbReference>
<dbReference type="InterPro" id="IPR003594">
    <property type="entry name" value="HATPase_dom"/>
</dbReference>
<dbReference type="SUPFAM" id="SSF55874">
    <property type="entry name" value="ATPase domain of HSP90 chaperone/DNA topoisomerase II/histidine kinase"/>
    <property type="match status" value="1"/>
</dbReference>
<keyword evidence="7 13" id="KW-0418">Kinase</keyword>